<dbReference type="Pfam" id="PF10123">
    <property type="entry name" value="Mu-like_Pro"/>
    <property type="match status" value="1"/>
</dbReference>
<evidence type="ECO:0000313" key="2">
    <source>
        <dbReference type="EMBL" id="AZV77895.1"/>
    </source>
</evidence>
<gene>
    <name evidence="2" type="ORF">EBB79_08295</name>
</gene>
<dbReference type="EMBL" id="CP033219">
    <property type="protein sequence ID" value="AZV77895.1"/>
    <property type="molecule type" value="Genomic_DNA"/>
</dbReference>
<proteinExistence type="predicted"/>
<name>A0A3T0N1K7_9RHOB</name>
<accession>A0A3T0N1K7</accession>
<dbReference type="Proteomes" id="UP000283063">
    <property type="component" value="Chromosome"/>
</dbReference>
<dbReference type="KEGG" id="sedi:EBB79_08295"/>
<organism evidence="2 3">
    <name type="scientific">Parasedimentitalea marina</name>
    <dbReference type="NCBI Taxonomy" id="2483033"/>
    <lineage>
        <taxon>Bacteria</taxon>
        <taxon>Pseudomonadati</taxon>
        <taxon>Pseudomonadota</taxon>
        <taxon>Alphaproteobacteria</taxon>
        <taxon>Rhodobacterales</taxon>
        <taxon>Paracoccaceae</taxon>
        <taxon>Parasedimentitalea</taxon>
    </lineage>
</organism>
<feature type="compositionally biased region" description="Basic and acidic residues" evidence="1">
    <location>
        <begin position="64"/>
        <end position="75"/>
    </location>
</feature>
<protein>
    <submittedName>
        <fullName evidence="2">Uncharacterized protein</fullName>
    </submittedName>
</protein>
<dbReference type="OrthoDB" id="7306769at2"/>
<dbReference type="RefSeq" id="WP_127748456.1">
    <property type="nucleotide sequence ID" value="NZ_CP033219.1"/>
</dbReference>
<keyword evidence="3" id="KW-1185">Reference proteome</keyword>
<evidence type="ECO:0000313" key="3">
    <source>
        <dbReference type="Proteomes" id="UP000283063"/>
    </source>
</evidence>
<feature type="region of interest" description="Disordered" evidence="1">
    <location>
        <begin position="61"/>
        <end position="80"/>
    </location>
</feature>
<reference evidence="2 3" key="1">
    <citation type="submission" date="2018-10" db="EMBL/GenBank/DDBJ databases">
        <title>Parasedimentitalea marina sp. nov., a psychrophilic bacterium isolated from deep seawater of the New Britain Trench.</title>
        <authorList>
            <person name="Cao J."/>
        </authorList>
    </citation>
    <scope>NUCLEOTIDE SEQUENCE [LARGE SCALE GENOMIC DNA]</scope>
    <source>
        <strain evidence="2 3">W43</strain>
    </source>
</reference>
<dbReference type="InterPro" id="IPR012106">
    <property type="entry name" value="Phage_Mu_Gp1"/>
</dbReference>
<dbReference type="AlphaFoldDB" id="A0A3T0N1K7"/>
<dbReference type="PIRSF" id="PIRSF016624">
    <property type="entry name" value="Mu_prophg_I"/>
    <property type="match status" value="1"/>
</dbReference>
<evidence type="ECO:0000256" key="1">
    <source>
        <dbReference type="SAM" id="MobiDB-lite"/>
    </source>
</evidence>
<sequence>MTLTNSIQSIALALNTEGGAAPEWVQLTPAGPDLDSRDGRQWKLSDPQAVVTAFRNNGGDLPVDFEHSTQEKGAKGEPAPAVGWLTDMEARNSALWGKIDWLDAGREAVASRAYRYASPVFNYGRQTREISKMVSVGLTNQPNFQLTALNRAGEQEDHPMDKTALEALGLKDGASDTDVLTAINKLKSDEATARNRAEHPDSSSFVPKADYDLAMNRIRGFEGDEQTRKDAAITAAVDAAVEAGKIAPGSRDYHTASCRAEGGLASFAAFVDASPVIAGKSDLDTKDPTKGGTALSAEEQAACRVLGFTEAEFADAKSKE</sequence>